<dbReference type="PROSITE" id="PS50865">
    <property type="entry name" value="ZF_MYND_2"/>
    <property type="match status" value="1"/>
</dbReference>
<dbReference type="InterPro" id="IPR002893">
    <property type="entry name" value="Znf_MYND"/>
</dbReference>
<protein>
    <recommendedName>
        <fullName evidence="5">MYND-type domain-containing protein</fullName>
    </recommendedName>
</protein>
<accession>A0A8J2SUK7</accession>
<evidence type="ECO:0000256" key="2">
    <source>
        <dbReference type="ARBA" id="ARBA00022771"/>
    </source>
</evidence>
<evidence type="ECO:0000259" key="5">
    <source>
        <dbReference type="PROSITE" id="PS50865"/>
    </source>
</evidence>
<keyword evidence="3" id="KW-0862">Zinc</keyword>
<sequence>MAFTAIDQNGVHTRKLMPLFKEDTNTWETHADRLARGGPYVCWYCKKVATGASMEEVRAPSTPCKKCARCHEAQYCSTDCQRAHWKKGHKRTCGLKDPCPICGQRSAKDGPNNFMCFVCGFRCCGDCSDLKRFRLDDSQPLRYFSHNGDKPACPGCGQDQAEMRRTEHRHGPRLLKLLRDKPEGPHVMMADWWIGHYYQTGKGGLARDQDEAQRYLMRHMVAKAAATGSMLGNNT</sequence>
<dbReference type="Proteomes" id="UP000789595">
    <property type="component" value="Unassembled WGS sequence"/>
</dbReference>
<gene>
    <name evidence="6" type="ORF">PECAL_4P05690</name>
</gene>
<keyword evidence="2 4" id="KW-0863">Zinc-finger</keyword>
<evidence type="ECO:0000256" key="1">
    <source>
        <dbReference type="ARBA" id="ARBA00022723"/>
    </source>
</evidence>
<name>A0A8J2SUK7_9STRA</name>
<keyword evidence="1" id="KW-0479">Metal-binding</keyword>
<dbReference type="AlphaFoldDB" id="A0A8J2SUK7"/>
<evidence type="ECO:0000313" key="7">
    <source>
        <dbReference type="Proteomes" id="UP000789595"/>
    </source>
</evidence>
<dbReference type="SUPFAM" id="SSF144232">
    <property type="entry name" value="HIT/MYND zinc finger-like"/>
    <property type="match status" value="1"/>
</dbReference>
<evidence type="ECO:0000256" key="4">
    <source>
        <dbReference type="PROSITE-ProRule" id="PRU00134"/>
    </source>
</evidence>
<dbReference type="Pfam" id="PF01753">
    <property type="entry name" value="zf-MYND"/>
    <property type="match status" value="1"/>
</dbReference>
<feature type="domain" description="MYND-type" evidence="5">
    <location>
        <begin position="42"/>
        <end position="93"/>
    </location>
</feature>
<comment type="caution">
    <text evidence="6">The sequence shown here is derived from an EMBL/GenBank/DDBJ whole genome shotgun (WGS) entry which is preliminary data.</text>
</comment>
<reference evidence="6" key="1">
    <citation type="submission" date="2021-11" db="EMBL/GenBank/DDBJ databases">
        <authorList>
            <consortium name="Genoscope - CEA"/>
            <person name="William W."/>
        </authorList>
    </citation>
    <scope>NUCLEOTIDE SEQUENCE</scope>
</reference>
<dbReference type="OrthoDB" id="58802at2759"/>
<keyword evidence="7" id="KW-1185">Reference proteome</keyword>
<dbReference type="Gene3D" id="6.10.140.2220">
    <property type="match status" value="1"/>
</dbReference>
<organism evidence="6 7">
    <name type="scientific">Pelagomonas calceolata</name>
    <dbReference type="NCBI Taxonomy" id="35677"/>
    <lineage>
        <taxon>Eukaryota</taxon>
        <taxon>Sar</taxon>
        <taxon>Stramenopiles</taxon>
        <taxon>Ochrophyta</taxon>
        <taxon>Pelagophyceae</taxon>
        <taxon>Pelagomonadales</taxon>
        <taxon>Pelagomonadaceae</taxon>
        <taxon>Pelagomonas</taxon>
    </lineage>
</organism>
<dbReference type="GO" id="GO:0008270">
    <property type="term" value="F:zinc ion binding"/>
    <property type="evidence" value="ECO:0007669"/>
    <property type="project" value="UniProtKB-KW"/>
</dbReference>
<dbReference type="EMBL" id="CAKKNE010000004">
    <property type="protein sequence ID" value="CAH0373379.1"/>
    <property type="molecule type" value="Genomic_DNA"/>
</dbReference>
<evidence type="ECO:0000256" key="3">
    <source>
        <dbReference type="ARBA" id="ARBA00022833"/>
    </source>
</evidence>
<evidence type="ECO:0000313" key="6">
    <source>
        <dbReference type="EMBL" id="CAH0373379.1"/>
    </source>
</evidence>
<proteinExistence type="predicted"/>